<evidence type="ECO:0000313" key="10">
    <source>
        <dbReference type="EMBL" id="GCE07211.1"/>
    </source>
</evidence>
<dbReference type="SUPFAM" id="SSF51735">
    <property type="entry name" value="NAD(P)-binding Rossmann-fold domains"/>
    <property type="match status" value="1"/>
</dbReference>
<dbReference type="SMART" id="SM00997">
    <property type="entry name" value="AdoHcyase_NAD"/>
    <property type="match status" value="1"/>
</dbReference>
<feature type="binding site" evidence="6">
    <location>
        <begin position="290"/>
        <end position="292"/>
    </location>
    <ligand>
        <name>NAD(+)</name>
        <dbReference type="ChEBI" id="CHEBI:57540"/>
    </ligand>
</feature>
<dbReference type="Pfam" id="PF05221">
    <property type="entry name" value="AdoHcyase"/>
    <property type="match status" value="2"/>
</dbReference>
<dbReference type="InterPro" id="IPR042172">
    <property type="entry name" value="Adenosylhomocyst_ase-like_sf"/>
</dbReference>
<dbReference type="CDD" id="cd00401">
    <property type="entry name" value="SAHH"/>
    <property type="match status" value="1"/>
</dbReference>
<gene>
    <name evidence="10" type="primary">ahcY_2</name>
    <name evidence="10" type="ORF">KDAU_45400</name>
</gene>
<comment type="similarity">
    <text evidence="1 8">Belongs to the adenosylhomocysteinase family.</text>
</comment>
<dbReference type="RefSeq" id="WP_126598286.1">
    <property type="nucleotide sequence ID" value="NZ_BIFQ01000001.1"/>
</dbReference>
<name>A0A401ZK31_9CHLR</name>
<dbReference type="GO" id="GO:0004013">
    <property type="term" value="F:adenosylhomocysteinase activity"/>
    <property type="evidence" value="ECO:0007669"/>
    <property type="project" value="UniProtKB-UniRule"/>
</dbReference>
<dbReference type="InterPro" id="IPR036291">
    <property type="entry name" value="NAD(P)-bd_dom_sf"/>
</dbReference>
<reference evidence="11" key="1">
    <citation type="submission" date="2018-12" db="EMBL/GenBank/DDBJ databases">
        <title>Tengunoibacter tsumagoiensis gen. nov., sp. nov., Dictyobacter kobayashii sp. nov., D. alpinus sp. nov., and D. joshuensis sp. nov. and description of Dictyobacteraceae fam. nov. within the order Ktedonobacterales isolated from Tengu-no-mugimeshi.</title>
        <authorList>
            <person name="Wang C.M."/>
            <person name="Zheng Y."/>
            <person name="Sakai Y."/>
            <person name="Toyoda A."/>
            <person name="Minakuchi Y."/>
            <person name="Abe K."/>
            <person name="Yokota A."/>
            <person name="Yabe S."/>
        </authorList>
    </citation>
    <scope>NUCLEOTIDE SEQUENCE [LARGE SCALE GENOMIC DNA]</scope>
    <source>
        <strain evidence="11">S-27</strain>
    </source>
</reference>
<feature type="binding site" evidence="5">
    <location>
        <position position="124"/>
    </location>
    <ligand>
        <name>substrate</name>
    </ligand>
</feature>
<keyword evidence="7" id="KW-0378">Hydrolase</keyword>
<dbReference type="PIRSF" id="PIRSF001109">
    <property type="entry name" value="Ad_hcy_hydrolase"/>
    <property type="match status" value="1"/>
</dbReference>
<dbReference type="Gene3D" id="3.40.50.1480">
    <property type="entry name" value="Adenosylhomocysteinase-like"/>
    <property type="match status" value="1"/>
</dbReference>
<dbReference type="Gene3D" id="3.40.50.720">
    <property type="entry name" value="NAD(P)-binding Rossmann-like Domain"/>
    <property type="match status" value="1"/>
</dbReference>
<dbReference type="OrthoDB" id="142770at2"/>
<evidence type="ECO:0000313" key="11">
    <source>
        <dbReference type="Proteomes" id="UP000287224"/>
    </source>
</evidence>
<organism evidence="10 11">
    <name type="scientific">Dictyobacter aurantiacus</name>
    <dbReference type="NCBI Taxonomy" id="1936993"/>
    <lineage>
        <taxon>Bacteria</taxon>
        <taxon>Bacillati</taxon>
        <taxon>Chloroflexota</taxon>
        <taxon>Ktedonobacteria</taxon>
        <taxon>Ktedonobacterales</taxon>
        <taxon>Dictyobacteraceae</taxon>
        <taxon>Dictyobacter</taxon>
    </lineage>
</organism>
<keyword evidence="3 6" id="KW-0520">NAD</keyword>
<dbReference type="Proteomes" id="UP000287224">
    <property type="component" value="Unassembled WGS sequence"/>
</dbReference>
<feature type="binding site" evidence="6">
    <location>
        <position position="234"/>
    </location>
    <ligand>
        <name>NAD(+)</name>
        <dbReference type="ChEBI" id="CHEBI:57540"/>
    </ligand>
</feature>
<dbReference type="InterPro" id="IPR000043">
    <property type="entry name" value="Adenosylhomocysteinase-like"/>
</dbReference>
<feature type="domain" description="S-adenosyl-L-homocysteine hydrolase NAD binding" evidence="9">
    <location>
        <begin position="182"/>
        <end position="343"/>
    </location>
</feature>
<evidence type="ECO:0000256" key="5">
    <source>
        <dbReference type="PIRSR" id="PIRSR001109-1"/>
    </source>
</evidence>
<feature type="binding site" evidence="5">
    <location>
        <position position="177"/>
    </location>
    <ligand>
        <name>substrate</name>
    </ligand>
</feature>
<comment type="cofactor">
    <cofactor evidence="6 7">
        <name>NAD(+)</name>
        <dbReference type="ChEBI" id="CHEBI:57540"/>
    </cofactor>
    <text evidence="6 7">Binds 1 NAD(+) per subunit.</text>
</comment>
<comment type="caution">
    <text evidence="10">The sequence shown here is derived from an EMBL/GenBank/DDBJ whole genome shotgun (WGS) entry which is preliminary data.</text>
</comment>
<feature type="binding site" evidence="6">
    <location>
        <begin position="213"/>
        <end position="218"/>
    </location>
    <ligand>
        <name>NAD(+)</name>
        <dbReference type="ChEBI" id="CHEBI:57540"/>
    </ligand>
</feature>
<comment type="pathway">
    <text evidence="7">Amino-acid biosynthesis; L-homocysteine biosynthesis; L-homocysteine from S-adenosyl-L-homocysteine: step 1/1.</text>
</comment>
<dbReference type="GO" id="GO:0033353">
    <property type="term" value="P:S-adenosylmethionine cycle"/>
    <property type="evidence" value="ECO:0007669"/>
    <property type="project" value="TreeGrafter"/>
</dbReference>
<evidence type="ECO:0000256" key="1">
    <source>
        <dbReference type="ARBA" id="ARBA00007122"/>
    </source>
</evidence>
<dbReference type="SUPFAM" id="SSF52283">
    <property type="entry name" value="Formate/glycerate dehydrogenase catalytic domain-like"/>
    <property type="match status" value="1"/>
</dbReference>
<dbReference type="SMART" id="SM00996">
    <property type="entry name" value="AdoHcyase"/>
    <property type="match status" value="1"/>
</dbReference>
<evidence type="ECO:0000256" key="2">
    <source>
        <dbReference type="ARBA" id="ARBA00022563"/>
    </source>
</evidence>
<evidence type="ECO:0000256" key="8">
    <source>
        <dbReference type="RuleBase" id="RU004166"/>
    </source>
</evidence>
<keyword evidence="11" id="KW-1185">Reference proteome</keyword>
<feature type="binding site" evidence="5">
    <location>
        <position position="147"/>
    </location>
    <ligand>
        <name>substrate</name>
    </ligand>
</feature>
<dbReference type="NCBIfam" id="NF004005">
    <property type="entry name" value="PRK05476.2-3"/>
    <property type="match status" value="1"/>
</dbReference>
<dbReference type="UniPathway" id="UPA00314">
    <property type="reaction ID" value="UER00076"/>
</dbReference>
<dbReference type="NCBIfam" id="TIGR00936">
    <property type="entry name" value="ahcY"/>
    <property type="match status" value="1"/>
</dbReference>
<dbReference type="PANTHER" id="PTHR23420">
    <property type="entry name" value="ADENOSYLHOMOCYSTEINASE"/>
    <property type="match status" value="1"/>
</dbReference>
<dbReference type="Pfam" id="PF00670">
    <property type="entry name" value="AdoHcyase_NAD"/>
    <property type="match status" value="1"/>
</dbReference>
<dbReference type="EMBL" id="BIFQ01000001">
    <property type="protein sequence ID" value="GCE07211.1"/>
    <property type="molecule type" value="Genomic_DNA"/>
</dbReference>
<dbReference type="GO" id="GO:0005829">
    <property type="term" value="C:cytosol"/>
    <property type="evidence" value="ECO:0007669"/>
    <property type="project" value="TreeGrafter"/>
</dbReference>
<evidence type="ECO:0000256" key="3">
    <source>
        <dbReference type="ARBA" id="ARBA00023027"/>
    </source>
</evidence>
<dbReference type="GO" id="GO:0006730">
    <property type="term" value="P:one-carbon metabolic process"/>
    <property type="evidence" value="ECO:0007669"/>
    <property type="project" value="UniProtKB-UniRule"/>
</dbReference>
<protein>
    <recommendedName>
        <fullName evidence="4 7">Adenosylhomocysteinase</fullName>
        <ecNumber evidence="4 7">3.13.2.1</ecNumber>
    </recommendedName>
</protein>
<dbReference type="PANTHER" id="PTHR23420:SF0">
    <property type="entry name" value="ADENOSYLHOMOCYSTEINASE"/>
    <property type="match status" value="1"/>
</dbReference>
<feature type="binding site" evidence="5">
    <location>
        <position position="53"/>
    </location>
    <ligand>
        <name>substrate</name>
    </ligand>
</feature>
<proteinExistence type="inferred from homology"/>
<accession>A0A401ZK31</accession>
<sequence length="417" mass="45448">MPYDIHDRSLAERGQQRIDWAARHMPVLRQITEEFAAEKPFEGRRIAASLHITTETAVLVGALQAGGAEVALCASNPLSTHDDVCAALVERGIAVYAHHGEDLASYQRHMEQALAIQPQLVMDDGADLIAILHSRPEEYEVLAGIEETTSGVMRARAMAEQQVLRFPVVAVNDTPTKRYFDNRYGTGQNTIDGILRATNVLLAGATFVVAGYGWCGRGIAMRARGMGARVIVSEINATRALEAIMDGFQVLPMHEAAPLGEIFVTATGMAGVIRREHFLLMQDGAILANSGHFDVEVDTAGLRDLATGSAQLRQHMTEYELPNGRKVYLLGQGRLIGQAAAEASPAALMDLSFADQALSTRYLFEAYQRLTPGVYDVPSEIDERVAVLKLRALGVQLDTLTQEQLAYQHAWQVGTAN</sequence>
<evidence type="ECO:0000256" key="4">
    <source>
        <dbReference type="NCBIfam" id="TIGR00936"/>
    </source>
</evidence>
<feature type="binding site" evidence="5">
    <location>
        <position position="181"/>
    </location>
    <ligand>
        <name>substrate</name>
    </ligand>
</feature>
<evidence type="ECO:0000259" key="9">
    <source>
        <dbReference type="SMART" id="SM00997"/>
    </source>
</evidence>
<dbReference type="EC" id="3.13.2.1" evidence="4 7"/>
<dbReference type="InterPro" id="IPR015878">
    <property type="entry name" value="Ado_hCys_hydrolase_NAD-bd"/>
</dbReference>
<dbReference type="AlphaFoldDB" id="A0A401ZK31"/>
<keyword evidence="2 7" id="KW-0554">One-carbon metabolism</keyword>
<evidence type="ECO:0000256" key="7">
    <source>
        <dbReference type="RuleBase" id="RU000548"/>
    </source>
</evidence>
<evidence type="ECO:0000256" key="6">
    <source>
        <dbReference type="PIRSR" id="PIRSR001109-2"/>
    </source>
</evidence>
<comment type="catalytic activity">
    <reaction evidence="7">
        <text>S-adenosyl-L-homocysteine + H2O = L-homocysteine + adenosine</text>
        <dbReference type="Rhea" id="RHEA:21708"/>
        <dbReference type="ChEBI" id="CHEBI:15377"/>
        <dbReference type="ChEBI" id="CHEBI:16335"/>
        <dbReference type="ChEBI" id="CHEBI:57856"/>
        <dbReference type="ChEBI" id="CHEBI:58199"/>
        <dbReference type="EC" id="3.13.2.1"/>
    </reaction>
</comment>